<dbReference type="GO" id="GO:0035269">
    <property type="term" value="P:protein O-linked glycosylation via mannose"/>
    <property type="evidence" value="ECO:0007669"/>
    <property type="project" value="InterPro"/>
</dbReference>
<dbReference type="GO" id="GO:0005794">
    <property type="term" value="C:Golgi apparatus"/>
    <property type="evidence" value="ECO:0007669"/>
    <property type="project" value="TreeGrafter"/>
</dbReference>
<dbReference type="InterPro" id="IPR055286">
    <property type="entry name" value="RXYLT1-like"/>
</dbReference>
<protein>
    <recommendedName>
        <fullName evidence="3">Exostosin GT47 domain-containing protein</fullName>
    </recommendedName>
</protein>
<evidence type="ECO:0000313" key="1">
    <source>
        <dbReference type="EMBL" id="KAK3276895.1"/>
    </source>
</evidence>
<name>A0AAE0GER6_9CHLO</name>
<dbReference type="AlphaFoldDB" id="A0AAE0GER6"/>
<dbReference type="PANTHER" id="PTHR15576:SF1">
    <property type="entry name" value="RIBITOL-5-PHOSPHATE XYLOSYLTRANSFERASE 1"/>
    <property type="match status" value="1"/>
</dbReference>
<comment type="caution">
    <text evidence="1">The sequence shown here is derived from an EMBL/GenBank/DDBJ whole genome shotgun (WGS) entry which is preliminary data.</text>
</comment>
<sequence>MDFEDQILHKLTNTFVLISNNNWDWLAPYVSETHLKRAKKARKTGGFPGSQLLESSKLIAWFSTNVVLSHPKLHPIPLGPKWQYFTTEFNGEPKQRIKSILDLHTTPSSEFLKQDRPYLIFVNFSVSSTATPRYAEHTGAREQCLKQLLDSGLSNGLTTSNKVFEASTPHLPAPSISTTIYHRLLRKKIVRHTESRELREAYTRFAIYLKVLQKFKFTLSPPGNGVDAHRTWEALLAGSVPIVIEDPISMHPLYHGLPVLMVRDCSEITERFLEEQYATLKRGSWNHDKLFMRYWRKVITKASL</sequence>
<dbReference type="EMBL" id="LGRX02006326">
    <property type="protein sequence ID" value="KAK3276895.1"/>
    <property type="molecule type" value="Genomic_DNA"/>
</dbReference>
<proteinExistence type="predicted"/>
<keyword evidence="2" id="KW-1185">Reference proteome</keyword>
<accession>A0AAE0GER6</accession>
<reference evidence="1 2" key="1">
    <citation type="journal article" date="2015" name="Genome Biol. Evol.">
        <title>Comparative Genomics of a Bacterivorous Green Alga Reveals Evolutionary Causalities and Consequences of Phago-Mixotrophic Mode of Nutrition.</title>
        <authorList>
            <person name="Burns J.A."/>
            <person name="Paasch A."/>
            <person name="Narechania A."/>
            <person name="Kim E."/>
        </authorList>
    </citation>
    <scope>NUCLEOTIDE SEQUENCE [LARGE SCALE GENOMIC DNA]</scope>
    <source>
        <strain evidence="1 2">PLY_AMNH</strain>
    </source>
</reference>
<evidence type="ECO:0000313" key="2">
    <source>
        <dbReference type="Proteomes" id="UP001190700"/>
    </source>
</evidence>
<dbReference type="PANTHER" id="PTHR15576">
    <property type="entry name" value="RIBITOL-5-PHOSPHATE XYLOSYLTRANSFERASE 1"/>
    <property type="match status" value="1"/>
</dbReference>
<evidence type="ECO:0008006" key="3">
    <source>
        <dbReference type="Google" id="ProtNLM"/>
    </source>
</evidence>
<dbReference type="GO" id="GO:0120053">
    <property type="term" value="F:ribitol beta-1,4-xylosyltransferase activity"/>
    <property type="evidence" value="ECO:0007669"/>
    <property type="project" value="InterPro"/>
</dbReference>
<organism evidence="1 2">
    <name type="scientific">Cymbomonas tetramitiformis</name>
    <dbReference type="NCBI Taxonomy" id="36881"/>
    <lineage>
        <taxon>Eukaryota</taxon>
        <taxon>Viridiplantae</taxon>
        <taxon>Chlorophyta</taxon>
        <taxon>Pyramimonadophyceae</taxon>
        <taxon>Pyramimonadales</taxon>
        <taxon>Pyramimonadaceae</taxon>
        <taxon>Cymbomonas</taxon>
    </lineage>
</organism>
<gene>
    <name evidence="1" type="ORF">CYMTET_15063</name>
</gene>
<dbReference type="Proteomes" id="UP001190700">
    <property type="component" value="Unassembled WGS sequence"/>
</dbReference>